<evidence type="ECO:0000313" key="2">
    <source>
        <dbReference type="EnsemblPlants" id="Ma04_p06830.1"/>
    </source>
</evidence>
<evidence type="ECO:0000313" key="1">
    <source>
        <dbReference type="EMBL" id="CAG1841417.1"/>
    </source>
</evidence>
<dbReference type="Gramene" id="Ma04_t06830.1">
    <property type="protein sequence ID" value="Ma04_p06830.1"/>
    <property type="gene ID" value="Ma04_g06830"/>
</dbReference>
<dbReference type="AlphaFoldDB" id="A0A804ILW2"/>
<organism evidence="2 3">
    <name type="scientific">Musa acuminata subsp. malaccensis</name>
    <name type="common">Wild banana</name>
    <name type="synonym">Musa malaccensis</name>
    <dbReference type="NCBI Taxonomy" id="214687"/>
    <lineage>
        <taxon>Eukaryota</taxon>
        <taxon>Viridiplantae</taxon>
        <taxon>Streptophyta</taxon>
        <taxon>Embryophyta</taxon>
        <taxon>Tracheophyta</taxon>
        <taxon>Spermatophyta</taxon>
        <taxon>Magnoliopsida</taxon>
        <taxon>Liliopsida</taxon>
        <taxon>Zingiberales</taxon>
        <taxon>Musaceae</taxon>
        <taxon>Musa</taxon>
    </lineage>
</organism>
<gene>
    <name evidence="1" type="ORF">GSMUA_112120.1</name>
</gene>
<dbReference type="Proteomes" id="UP000012960">
    <property type="component" value="Unplaced"/>
</dbReference>
<reference evidence="1" key="1">
    <citation type="submission" date="2021-03" db="EMBL/GenBank/DDBJ databases">
        <authorList>
            <consortium name="Genoscope - CEA"/>
            <person name="William W."/>
        </authorList>
    </citation>
    <scope>NUCLEOTIDE SEQUENCE</scope>
    <source>
        <strain evidence="1">Doubled-haploid Pahang</strain>
    </source>
</reference>
<sequence length="125" mass="15008">MAEVLHHEPRLPKRHRLPLQPPGRSCPRQIISRCSDVCKHSVELPHLFLLIISLTRCDLRRPWPFLSHAPLHFVAEEEDERKKVTKDVKYDVERWRRLSLSLTLLELRNEDDYCGSRPRTERWRL</sequence>
<dbReference type="InParanoid" id="A0A804ILW2"/>
<accession>A0A804ILW2</accession>
<dbReference type="EMBL" id="HG996469">
    <property type="protein sequence ID" value="CAG1841417.1"/>
    <property type="molecule type" value="Genomic_DNA"/>
</dbReference>
<protein>
    <submittedName>
        <fullName evidence="1">(wild Malaysian banana) hypothetical protein</fullName>
    </submittedName>
</protein>
<evidence type="ECO:0000313" key="3">
    <source>
        <dbReference type="Proteomes" id="UP000012960"/>
    </source>
</evidence>
<dbReference type="EnsemblPlants" id="Ma04_t06830.1">
    <property type="protein sequence ID" value="Ma04_p06830.1"/>
    <property type="gene ID" value="Ma04_g06830"/>
</dbReference>
<reference evidence="2" key="2">
    <citation type="submission" date="2021-05" db="UniProtKB">
        <authorList>
            <consortium name="EnsemblPlants"/>
        </authorList>
    </citation>
    <scope>IDENTIFICATION</scope>
    <source>
        <strain evidence="2">subsp. malaccensis</strain>
    </source>
</reference>
<keyword evidence="3" id="KW-1185">Reference proteome</keyword>
<name>A0A804ILW2_MUSAM</name>
<proteinExistence type="predicted"/>